<dbReference type="InterPro" id="IPR013785">
    <property type="entry name" value="Aldolase_TIM"/>
</dbReference>
<proteinExistence type="inferred from homology"/>
<dbReference type="Gene3D" id="3.20.20.70">
    <property type="entry name" value="Aldolase class I"/>
    <property type="match status" value="1"/>
</dbReference>
<name>A0A1Y5Y196_KIBAR</name>
<dbReference type="EMBL" id="FWXV01000009">
    <property type="protein sequence ID" value="SMD23531.1"/>
    <property type="molecule type" value="Genomic_DNA"/>
</dbReference>
<dbReference type="GO" id="GO:0004553">
    <property type="term" value="F:hydrolase activity, hydrolyzing O-glycosyl compounds"/>
    <property type="evidence" value="ECO:0007669"/>
    <property type="project" value="InterPro"/>
</dbReference>
<evidence type="ECO:0000256" key="2">
    <source>
        <dbReference type="ARBA" id="ARBA00022801"/>
    </source>
</evidence>
<feature type="chain" id="PRO_5012464210" evidence="4">
    <location>
        <begin position="24"/>
        <end position="724"/>
    </location>
</feature>
<dbReference type="PANTHER" id="PTHR11452">
    <property type="entry name" value="ALPHA-GALACTOSIDASE/ALPHA-N-ACETYLGALACTOSAMINIDASE"/>
    <property type="match status" value="1"/>
</dbReference>
<comment type="similarity">
    <text evidence="1">Belongs to the glycosyl hydrolase 27 family.</text>
</comment>
<dbReference type="GO" id="GO:0005975">
    <property type="term" value="P:carbohydrate metabolic process"/>
    <property type="evidence" value="ECO:0007669"/>
    <property type="project" value="InterPro"/>
</dbReference>
<dbReference type="InterPro" id="IPR013780">
    <property type="entry name" value="Glyco_hydro_b"/>
</dbReference>
<accession>A0A1Y5Y196</accession>
<dbReference type="Gene3D" id="2.60.40.1180">
    <property type="entry name" value="Golgi alpha-mannosidase II"/>
    <property type="match status" value="1"/>
</dbReference>
<dbReference type="InterPro" id="IPR002241">
    <property type="entry name" value="Glyco_hydro_27"/>
</dbReference>
<keyword evidence="2" id="KW-0378">Hydrolase</keyword>
<evidence type="ECO:0000313" key="6">
    <source>
        <dbReference type="Proteomes" id="UP000192674"/>
    </source>
</evidence>
<dbReference type="PANTHER" id="PTHR11452:SF75">
    <property type="entry name" value="ALPHA-GALACTOSIDASE MEL1"/>
    <property type="match status" value="1"/>
</dbReference>
<keyword evidence="4" id="KW-0732">Signal</keyword>
<organism evidence="5 6">
    <name type="scientific">Kibdelosporangium aridum</name>
    <dbReference type="NCBI Taxonomy" id="2030"/>
    <lineage>
        <taxon>Bacteria</taxon>
        <taxon>Bacillati</taxon>
        <taxon>Actinomycetota</taxon>
        <taxon>Actinomycetes</taxon>
        <taxon>Pseudonocardiales</taxon>
        <taxon>Pseudonocardiaceae</taxon>
        <taxon>Kibdelosporangium</taxon>
    </lineage>
</organism>
<dbReference type="RefSeq" id="WP_143446912.1">
    <property type="nucleotide sequence ID" value="NZ_FWXV01000009.1"/>
</dbReference>
<reference evidence="5 6" key="1">
    <citation type="submission" date="2017-04" db="EMBL/GenBank/DDBJ databases">
        <authorList>
            <person name="Afonso C.L."/>
            <person name="Miller P.J."/>
            <person name="Scott M.A."/>
            <person name="Spackman E."/>
            <person name="Goraichik I."/>
            <person name="Dimitrov K.M."/>
            <person name="Suarez D.L."/>
            <person name="Swayne D.E."/>
        </authorList>
    </citation>
    <scope>NUCLEOTIDE SEQUENCE [LARGE SCALE GENOMIC DNA]</scope>
    <source>
        <strain evidence="5 6">DSM 43828</strain>
    </source>
</reference>
<dbReference type="AlphaFoldDB" id="A0A1Y5Y196"/>
<keyword evidence="3" id="KW-0326">Glycosidase</keyword>
<evidence type="ECO:0000313" key="5">
    <source>
        <dbReference type="EMBL" id="SMD23531.1"/>
    </source>
</evidence>
<protein>
    <submittedName>
        <fullName evidence="5">Alpha-galactosidase</fullName>
    </submittedName>
</protein>
<feature type="signal peptide" evidence="4">
    <location>
        <begin position="1"/>
        <end position="23"/>
    </location>
</feature>
<sequence length="724" mass="81637">MKRRVVAGLSLLLLAGLVSPAEASSTASFGQGNLRVVYQTSKGTADVYWRGAKRIKDFTSEVQLGDRTISTKDYRNACRYRANEVTCQRYGLPTFKQKFTFDGPDHFFVQVELSSGTTLTTNKISPIVVDSPGGVDIGTNGDRRMLLVPVDNDAWVRYESKPINDVTPKQRSFEVTTVFDDTSRRGFVFGSIDHDTWKSGITAQGRRGKLDRLEVTAGLTDYQYDYGTADNKYQHHRDSLPHRPISGTTVTSPRMMVGYFDDWRTGMETFGRANAKVTGTRTWNKGTPFGYNSWGGLGSTVANPALMNETSDFIAQKLPEFKGETKPYVGIDSYWDAMLDPQWQFESPGTSWKKVEDYVAHVQANGQEPALYFQPFTNFWKEGIDNQIGGTALCDGCPNQTLRQMALKANGEPIMLNGGWALDPTNPGVLNRSRLALTKFRELGVRYVKMDFFTHGMLESDSWYDPAVHTGLQAFHKGMKKVVDWAGPDTFIDLAISPLFMGQYGNARRISCDVHGSMNNWHEEKPDLYQKSTENLLNSVTYGWWLDEVYEYNDGDHIQFGNYYYDKDNKALLFDGTNPAQPRIWPENYNRARVTSAVITGVYLISDDYSAKGDPELKRRAEKFLNNPRINAIAKIGRTFRPVEGDTGFKANNMYVSHNGNDTYLAVFNFDKSGPRKFQIDPERIGLQNRNTFTELWSGNTFSSRGRTEITVPSEDAVIFKINS</sequence>
<dbReference type="SUPFAM" id="SSF51011">
    <property type="entry name" value="Glycosyl hydrolase domain"/>
    <property type="match status" value="1"/>
</dbReference>
<dbReference type="Proteomes" id="UP000192674">
    <property type="component" value="Unassembled WGS sequence"/>
</dbReference>
<gene>
    <name evidence="5" type="ORF">SAMN05661093_08059</name>
</gene>
<evidence type="ECO:0000256" key="1">
    <source>
        <dbReference type="ARBA" id="ARBA00009743"/>
    </source>
</evidence>
<evidence type="ECO:0000256" key="4">
    <source>
        <dbReference type="SAM" id="SignalP"/>
    </source>
</evidence>
<dbReference type="OrthoDB" id="1031955at2"/>
<evidence type="ECO:0000256" key="3">
    <source>
        <dbReference type="ARBA" id="ARBA00023295"/>
    </source>
</evidence>
<keyword evidence="6" id="KW-1185">Reference proteome</keyword>
<dbReference type="SUPFAM" id="SSF51445">
    <property type="entry name" value="(Trans)glycosidases"/>
    <property type="match status" value="1"/>
</dbReference>
<dbReference type="InterPro" id="IPR017853">
    <property type="entry name" value="GH"/>
</dbReference>